<protein>
    <submittedName>
        <fullName evidence="2">SCD domain-containing protein</fullName>
    </submittedName>
</protein>
<evidence type="ECO:0000313" key="1">
    <source>
        <dbReference type="Proteomes" id="UP000887576"/>
    </source>
</evidence>
<organism evidence="1 2">
    <name type="scientific">Panagrolaimus sp. JU765</name>
    <dbReference type="NCBI Taxonomy" id="591449"/>
    <lineage>
        <taxon>Eukaryota</taxon>
        <taxon>Metazoa</taxon>
        <taxon>Ecdysozoa</taxon>
        <taxon>Nematoda</taxon>
        <taxon>Chromadorea</taxon>
        <taxon>Rhabditida</taxon>
        <taxon>Tylenchina</taxon>
        <taxon>Panagrolaimomorpha</taxon>
        <taxon>Panagrolaimoidea</taxon>
        <taxon>Panagrolaimidae</taxon>
        <taxon>Panagrolaimus</taxon>
    </lineage>
</organism>
<sequence length="683" mass="77334">MSDDERMSVSTFQTESGGDAFSFRSPNISSRGRKRKPVVYDDGIDYSTSPQAKRTRTKAARGGIRGGRAVGDKKRLANIGEGSLFNVVQSGRTFDQVINRWIEEYERNPDAGLMQILQLLIHSCGCRGVLTPQMMSALEYPEIVKVMGEEFDDESSEYPLIQSGQQSKKFRSNFETFLKLLISKCRSGIVFDNKLMDGVCSVLAEMADNSIRAFRHTATFAAMKISTALVDLVVQLVELREKTNLQIDTEKAKLKQKGSNQHLEVLLATKTEIEVKITDIEVKITDVSDMTTFLFKSIFVHRYRDVVPDIRCICITELGIWMKVHPAYFLEDSYLKYVGWLLYDRQAEVRVKCLSTLLPLFEDGEHVARVELFLTKFKDRLVSMVMDRDVDVAIKTCTLLTNVFRYFPKMLDLNNCVPIYEAVYAANRSLAVAAGEFLNTKVFQGSQDYGDDRNKDLIADLLLFYNEGEIHNHATFLVDALIDISPMIKDWATMVNMLLSDECDEFDTKLVDVMTAAIRQAATGESPSGRIGAKKGKDNKQCAEERTKISEVLIPTLPRLLNRHIGDKDKVANLMSIPQFFELHLYPTGRMMRSLEELVTVMERIVEQHSDEEVLKNVAMTFVHFKSNLAVQQHIEAAKAQLLDTLAVDLRTSLLQFSNEGRMDDEDEAEILSRLKKMNAFAA</sequence>
<evidence type="ECO:0000313" key="2">
    <source>
        <dbReference type="WBParaSite" id="JU765_v2.g2927.t2"/>
    </source>
</evidence>
<reference evidence="2" key="1">
    <citation type="submission" date="2022-11" db="UniProtKB">
        <authorList>
            <consortium name="WormBaseParasite"/>
        </authorList>
    </citation>
    <scope>IDENTIFICATION</scope>
</reference>
<dbReference type="WBParaSite" id="JU765_v2.g2927.t2">
    <property type="protein sequence ID" value="JU765_v2.g2927.t2"/>
    <property type="gene ID" value="JU765_v2.g2927"/>
</dbReference>
<name>A0AC34R2U4_9BILA</name>
<proteinExistence type="predicted"/>
<dbReference type="Proteomes" id="UP000887576">
    <property type="component" value="Unplaced"/>
</dbReference>
<accession>A0AC34R2U4</accession>